<dbReference type="Proteomes" id="UP001189429">
    <property type="component" value="Unassembled WGS sequence"/>
</dbReference>
<dbReference type="PANTHER" id="PTHR13710:SF120">
    <property type="entry name" value="BIFUNCTIONAL 3'-5' EXONUCLEASE_ATP-DEPENDENT HELICASE WRN"/>
    <property type="match status" value="1"/>
</dbReference>
<evidence type="ECO:0000313" key="2">
    <source>
        <dbReference type="EMBL" id="CAK0845209.1"/>
    </source>
</evidence>
<evidence type="ECO:0000313" key="3">
    <source>
        <dbReference type="Proteomes" id="UP001189429"/>
    </source>
</evidence>
<comment type="caution">
    <text evidence="2">The sequence shown here is derived from an EMBL/GenBank/DDBJ whole genome shotgun (WGS) entry which is preliminary data.</text>
</comment>
<comment type="similarity">
    <text evidence="1">Belongs to the helicase family. RecQ subfamily.</text>
</comment>
<protein>
    <recommendedName>
        <fullName evidence="4">RNA helicase</fullName>
    </recommendedName>
</protein>
<sequence length="122" mass="13330">MSVAASVGSGQLEHDVIPCDLEARATWPWRGTVPALISESSCVVVVSPLISLMRDQCIKINYTVGQGKRRVATFLGSAQVDREEESRVLRGEYQLVYVSPEKMMSEGFLVGLREMAARGALS</sequence>
<accession>A0ABN9TH34</accession>
<dbReference type="Gene3D" id="3.40.50.300">
    <property type="entry name" value="P-loop containing nucleotide triphosphate hydrolases"/>
    <property type="match status" value="1"/>
</dbReference>
<dbReference type="EMBL" id="CAUYUJ010014722">
    <property type="protein sequence ID" value="CAK0845209.1"/>
    <property type="molecule type" value="Genomic_DNA"/>
</dbReference>
<name>A0ABN9TH34_9DINO</name>
<keyword evidence="3" id="KW-1185">Reference proteome</keyword>
<reference evidence="2" key="1">
    <citation type="submission" date="2023-10" db="EMBL/GenBank/DDBJ databases">
        <authorList>
            <person name="Chen Y."/>
            <person name="Shah S."/>
            <person name="Dougan E. K."/>
            <person name="Thang M."/>
            <person name="Chan C."/>
        </authorList>
    </citation>
    <scope>NUCLEOTIDE SEQUENCE [LARGE SCALE GENOMIC DNA]</scope>
</reference>
<dbReference type="PANTHER" id="PTHR13710">
    <property type="entry name" value="DNA HELICASE RECQ FAMILY MEMBER"/>
    <property type="match status" value="1"/>
</dbReference>
<evidence type="ECO:0008006" key="4">
    <source>
        <dbReference type="Google" id="ProtNLM"/>
    </source>
</evidence>
<evidence type="ECO:0000256" key="1">
    <source>
        <dbReference type="ARBA" id="ARBA00005446"/>
    </source>
</evidence>
<gene>
    <name evidence="2" type="ORF">PCOR1329_LOCUS39074</name>
</gene>
<dbReference type="InterPro" id="IPR027417">
    <property type="entry name" value="P-loop_NTPase"/>
</dbReference>
<proteinExistence type="inferred from homology"/>
<organism evidence="2 3">
    <name type="scientific">Prorocentrum cordatum</name>
    <dbReference type="NCBI Taxonomy" id="2364126"/>
    <lineage>
        <taxon>Eukaryota</taxon>
        <taxon>Sar</taxon>
        <taxon>Alveolata</taxon>
        <taxon>Dinophyceae</taxon>
        <taxon>Prorocentrales</taxon>
        <taxon>Prorocentraceae</taxon>
        <taxon>Prorocentrum</taxon>
    </lineage>
</organism>